<dbReference type="Proteomes" id="UP000323708">
    <property type="component" value="Unassembled WGS sequence"/>
</dbReference>
<reference evidence="1 2" key="1">
    <citation type="submission" date="2019-09" db="EMBL/GenBank/DDBJ databases">
        <authorList>
            <person name="Chen X.-Y."/>
        </authorList>
    </citation>
    <scope>NUCLEOTIDE SEQUENCE [LARGE SCALE GENOMIC DNA]</scope>
    <source>
        <strain evidence="1 2">NY5</strain>
    </source>
</reference>
<accession>A0A5B0X2F6</accession>
<dbReference type="AlphaFoldDB" id="A0A5B0X2F6"/>
<evidence type="ECO:0000313" key="1">
    <source>
        <dbReference type="EMBL" id="KAA1193392.1"/>
    </source>
</evidence>
<proteinExistence type="predicted"/>
<dbReference type="Pfam" id="PF09912">
    <property type="entry name" value="DUF2141"/>
    <property type="match status" value="1"/>
</dbReference>
<organism evidence="1 2">
    <name type="scientific">Pseudohalioglobus sediminis</name>
    <dbReference type="NCBI Taxonomy" id="2606449"/>
    <lineage>
        <taxon>Bacteria</taxon>
        <taxon>Pseudomonadati</taxon>
        <taxon>Pseudomonadota</taxon>
        <taxon>Gammaproteobacteria</taxon>
        <taxon>Cellvibrionales</taxon>
        <taxon>Halieaceae</taxon>
        <taxon>Pseudohalioglobus</taxon>
    </lineage>
</organism>
<comment type="caution">
    <text evidence="1">The sequence shown here is derived from an EMBL/GenBank/DDBJ whole genome shotgun (WGS) entry which is preliminary data.</text>
</comment>
<dbReference type="RefSeq" id="WP_149610499.1">
    <property type="nucleotide sequence ID" value="NZ_VTUX01000002.1"/>
</dbReference>
<dbReference type="EMBL" id="VTUX01000002">
    <property type="protein sequence ID" value="KAA1193392.1"/>
    <property type="molecule type" value="Genomic_DNA"/>
</dbReference>
<protein>
    <submittedName>
        <fullName evidence="1">DUF2141 domain-containing protein</fullName>
    </submittedName>
</protein>
<gene>
    <name evidence="1" type="ORF">F0M18_06030</name>
</gene>
<name>A0A5B0X2F6_9GAMM</name>
<keyword evidence="2" id="KW-1185">Reference proteome</keyword>
<evidence type="ECO:0000313" key="2">
    <source>
        <dbReference type="Proteomes" id="UP000323708"/>
    </source>
</evidence>
<dbReference type="InterPro" id="IPR018673">
    <property type="entry name" value="DUF2141"/>
</dbReference>
<sequence>MKLYRWVAVLLLLVGINAAAQSVLRVEVSGLNDVSGELHISVYDNEEAWLGDDKAAALAVDIDAAREGELVIAELLLAPGDYAVSIFYDKNGNGKLDTNFIGIPKEPVALSNNAKPSFGPPKYEDALFTLTEAGLTQQIAIESI</sequence>